<name>A0A1B1AY01_9ACTN</name>
<dbReference type="InterPro" id="IPR012964">
    <property type="entry name" value="DUF1702"/>
</dbReference>
<dbReference type="RefSeq" id="WP_067305901.1">
    <property type="nucleotide sequence ID" value="NZ_CP016279.1"/>
</dbReference>
<dbReference type="AlphaFoldDB" id="A0A1B1AY01"/>
<evidence type="ECO:0000313" key="2">
    <source>
        <dbReference type="Proteomes" id="UP000092659"/>
    </source>
</evidence>
<dbReference type="KEGG" id="sgs:AVL59_19190"/>
<protein>
    <submittedName>
        <fullName evidence="1">Enediyne biosynthesis protein</fullName>
    </submittedName>
</protein>
<accession>A0A1B1AY01</accession>
<evidence type="ECO:0000313" key="1">
    <source>
        <dbReference type="EMBL" id="ANP51449.1"/>
    </source>
</evidence>
<dbReference type="EMBL" id="CP016279">
    <property type="protein sequence ID" value="ANP51449.1"/>
    <property type="molecule type" value="Genomic_DNA"/>
</dbReference>
<dbReference type="OrthoDB" id="2530105at2"/>
<reference evidence="1 2" key="1">
    <citation type="submission" date="2016-06" db="EMBL/GenBank/DDBJ databases">
        <title>Complete genome sequence of Streptomyces griseochromogenes ATCC 14511, the Blasticidin S producer.</title>
        <authorList>
            <person name="Wu L."/>
        </authorList>
    </citation>
    <scope>NUCLEOTIDE SEQUENCE [LARGE SCALE GENOMIC DNA]</scope>
    <source>
        <strain evidence="1 2">ATCC 14511</strain>
    </source>
</reference>
<proteinExistence type="predicted"/>
<dbReference type="STRING" id="68214.AVL59_19190"/>
<dbReference type="Proteomes" id="UP000092659">
    <property type="component" value="Chromosome"/>
</dbReference>
<sequence length="327" mass="35686">MASGWRALRRRVLTPSTSEASLSVRGFHVKNPAARETLETIGETFLTGYAYAAEARVPAEAEERLEELPWQFRGFAYEGAGMGFAIRDGLPFGGRNVSGFLDGRARDHEYMIYVGLGWAMARLPRFRWAKASAAAADPLLRWLVLDGYGFHQAYFHTDRYVRRQYQEPDFPWPAGGPASYASRVIDQGIGRAIWFVGGTDPDLAADLIDAFDASRRADLYSGAGLAATYAGGVNEEELRAFMRRAGKHLPQVAQGAVFAATARLRAGLVTPHTTLATGLLCGVTPTRAADLADAARTETPGDSAVPAYEIWRQRIASGLAEFRRAVP</sequence>
<gene>
    <name evidence="1" type="ORF">AVL59_19190</name>
</gene>
<dbReference type="Pfam" id="PF08012">
    <property type="entry name" value="DUF1702"/>
    <property type="match status" value="1"/>
</dbReference>
<organism evidence="1 2">
    <name type="scientific">Streptomyces griseochromogenes</name>
    <dbReference type="NCBI Taxonomy" id="68214"/>
    <lineage>
        <taxon>Bacteria</taxon>
        <taxon>Bacillati</taxon>
        <taxon>Actinomycetota</taxon>
        <taxon>Actinomycetes</taxon>
        <taxon>Kitasatosporales</taxon>
        <taxon>Streptomycetaceae</taxon>
        <taxon>Streptomyces</taxon>
    </lineage>
</organism>